<evidence type="ECO:0000256" key="1">
    <source>
        <dbReference type="ARBA" id="ARBA00004162"/>
    </source>
</evidence>
<accession>G8X054</accession>
<dbReference type="EMBL" id="CP003219">
    <property type="protein sequence ID" value="AEW96045.1"/>
    <property type="molecule type" value="Genomic_DNA"/>
</dbReference>
<proteinExistence type="predicted"/>
<keyword evidence="2" id="KW-1003">Cell membrane</keyword>
<feature type="transmembrane region" description="Helical" evidence="7">
    <location>
        <begin position="152"/>
        <end position="169"/>
    </location>
</feature>
<evidence type="ECO:0000256" key="2">
    <source>
        <dbReference type="ARBA" id="ARBA00022475"/>
    </source>
</evidence>
<dbReference type="InterPro" id="IPR007168">
    <property type="entry name" value="Phageshock_PspC_N"/>
</dbReference>
<evidence type="ECO:0000256" key="3">
    <source>
        <dbReference type="ARBA" id="ARBA00022692"/>
    </source>
</evidence>
<protein>
    <submittedName>
        <fullName evidence="9">Integral membrane protein</fullName>
    </submittedName>
</protein>
<dbReference type="AlphaFoldDB" id="F8JZG1"/>
<dbReference type="GO" id="GO:0005886">
    <property type="term" value="C:plasma membrane"/>
    <property type="evidence" value="ECO:0007669"/>
    <property type="project" value="UniProtKB-SubCell"/>
</dbReference>
<evidence type="ECO:0000256" key="7">
    <source>
        <dbReference type="SAM" id="Phobius"/>
    </source>
</evidence>
<name>F8JZG1_STREN</name>
<dbReference type="HOGENOM" id="CLU_030489_2_0_11"/>
<evidence type="ECO:0000256" key="6">
    <source>
        <dbReference type="SAM" id="MobiDB-lite"/>
    </source>
</evidence>
<reference evidence="10" key="1">
    <citation type="submission" date="2011-12" db="EMBL/GenBank/DDBJ databases">
        <title>Complete genome sequence of Streptomyces cattleya strain DSM 46488.</title>
        <authorList>
            <person name="Ou H.-Y."/>
            <person name="Li P."/>
            <person name="Zhao C."/>
            <person name="O'Hagan D."/>
            <person name="Deng Z."/>
        </authorList>
    </citation>
    <scope>NUCLEOTIDE SEQUENCE [LARGE SCALE GENOMIC DNA]</scope>
    <source>
        <strain evidence="10">ATCC 35852 / DSM 46488 / JCM 4925 / NBRC 14057 / NRRL 8057</strain>
    </source>
</reference>
<gene>
    <name evidence="9" type="ordered locus">SCATT_36740</name>
</gene>
<dbReference type="OrthoDB" id="3535301at2"/>
<evidence type="ECO:0000313" key="10">
    <source>
        <dbReference type="Proteomes" id="UP000007842"/>
    </source>
</evidence>
<dbReference type="KEGG" id="scy:SCATT_36740"/>
<dbReference type="Pfam" id="PF04024">
    <property type="entry name" value="PspC"/>
    <property type="match status" value="1"/>
</dbReference>
<feature type="transmembrane region" description="Helical" evidence="7">
    <location>
        <begin position="127"/>
        <end position="146"/>
    </location>
</feature>
<dbReference type="InterPro" id="IPR052027">
    <property type="entry name" value="PspC"/>
</dbReference>
<keyword evidence="10" id="KW-1185">Reference proteome</keyword>
<sequence length="470" mass="48006">MTHDDHTPHAGRPGDGPGDLGGHPGGDRATPPPGTGPRRAGGPAEQAAPPAPTLRRSTRQKVLGGVCGGAGRYFGMDPVIFRVVLSILALTGGIGLIVYGIGWLLIPLEGEDETELHRLLTGRIDGAVLTALLLTLAGTGFFLSTLDNGDTQSFSLCLLAVTAAAVYWSRRRRAAAPTGPEGGETAASAASPVAPPAPQPPPTTAGPSWWREPRGTTGYLWGPEDASATPPVNLEKETPPGTTAAQPPVWTPPPRPAPRERRPGTGLGLATFSLAVAVAALVMTLTWPHHPLGTTLEAGLVAALAVFGLGLVAGAFLGRSGGGTITWALITCALLAGAAVLPKSVGTDWHDVVWRPADATQVQPHYQLGTGQAELDLTGVRLGGRTLDAGADVGAGRLRVLVPKDATVEVSAKVGLGDVRLPGDQRVSGGPWVERSALLGPAAGTASSGTVQLTLHVGTGEVEVVRDQSS</sequence>
<feature type="compositionally biased region" description="Low complexity" evidence="6">
    <location>
        <begin position="36"/>
        <end position="48"/>
    </location>
</feature>
<feature type="region of interest" description="Disordered" evidence="6">
    <location>
        <begin position="175"/>
        <end position="263"/>
    </location>
</feature>
<dbReference type="KEGG" id="sct:SCAT_3684"/>
<keyword evidence="3 7" id="KW-0812">Transmembrane</keyword>
<feature type="compositionally biased region" description="Gly residues" evidence="6">
    <location>
        <begin position="13"/>
        <end position="24"/>
    </location>
</feature>
<evidence type="ECO:0000256" key="4">
    <source>
        <dbReference type="ARBA" id="ARBA00022989"/>
    </source>
</evidence>
<dbReference type="Proteomes" id="UP000007842">
    <property type="component" value="Chromosome"/>
</dbReference>
<keyword evidence="4 7" id="KW-1133">Transmembrane helix</keyword>
<dbReference type="PANTHER" id="PTHR33885:SF3">
    <property type="entry name" value="PHAGE SHOCK PROTEIN C"/>
    <property type="match status" value="1"/>
</dbReference>
<comment type="subcellular location">
    <subcellularLocation>
        <location evidence="1">Cell membrane</location>
        <topology evidence="1">Single-pass membrane protein</topology>
    </subcellularLocation>
</comment>
<feature type="transmembrane region" description="Helical" evidence="7">
    <location>
        <begin position="299"/>
        <end position="317"/>
    </location>
</feature>
<dbReference type="RefSeq" id="WP_014144404.1">
    <property type="nucleotide sequence ID" value="NC_016111.1"/>
</dbReference>
<keyword evidence="5 7" id="KW-0472">Membrane</keyword>
<evidence type="ECO:0000256" key="5">
    <source>
        <dbReference type="ARBA" id="ARBA00023136"/>
    </source>
</evidence>
<accession>F8JZG1</accession>
<feature type="region of interest" description="Disordered" evidence="6">
    <location>
        <begin position="1"/>
        <end position="59"/>
    </location>
</feature>
<feature type="transmembrane region" description="Helical" evidence="7">
    <location>
        <begin position="324"/>
        <end position="341"/>
    </location>
</feature>
<evidence type="ECO:0000259" key="8">
    <source>
        <dbReference type="Pfam" id="PF04024"/>
    </source>
</evidence>
<dbReference type="PATRIC" id="fig|1003195.11.peg.5146"/>
<feature type="compositionally biased region" description="Pro residues" evidence="6">
    <location>
        <begin position="193"/>
        <end position="204"/>
    </location>
</feature>
<organism evidence="9 10">
    <name type="scientific">Streptantibioticus cattleyicolor (strain ATCC 35852 / DSM 46488 / JCM 4925 / NBRC 14057 / NRRL 8057)</name>
    <name type="common">Streptomyces cattleya</name>
    <dbReference type="NCBI Taxonomy" id="1003195"/>
    <lineage>
        <taxon>Bacteria</taxon>
        <taxon>Bacillati</taxon>
        <taxon>Actinomycetota</taxon>
        <taxon>Actinomycetes</taxon>
        <taxon>Kitasatosporales</taxon>
        <taxon>Streptomycetaceae</taxon>
        <taxon>Streptantibioticus</taxon>
    </lineage>
</organism>
<dbReference type="STRING" id="1003195.SCATT_36740"/>
<feature type="domain" description="Phage shock protein PspC N-terminal" evidence="8">
    <location>
        <begin position="53"/>
        <end position="108"/>
    </location>
</feature>
<dbReference type="eggNOG" id="COG1983">
    <property type="taxonomic scope" value="Bacteria"/>
</dbReference>
<evidence type="ECO:0000313" key="9">
    <source>
        <dbReference type="EMBL" id="AEW96045.1"/>
    </source>
</evidence>
<feature type="transmembrane region" description="Helical" evidence="7">
    <location>
        <begin position="79"/>
        <end position="106"/>
    </location>
</feature>
<dbReference type="PANTHER" id="PTHR33885">
    <property type="entry name" value="PHAGE SHOCK PROTEIN C"/>
    <property type="match status" value="1"/>
</dbReference>
<feature type="transmembrane region" description="Helical" evidence="7">
    <location>
        <begin position="267"/>
        <end position="287"/>
    </location>
</feature>